<keyword evidence="1" id="KW-0472">Membrane</keyword>
<comment type="caution">
    <text evidence="2">The sequence shown here is derived from an EMBL/GenBank/DDBJ whole genome shotgun (WGS) entry which is preliminary data.</text>
</comment>
<feature type="transmembrane region" description="Helical" evidence="1">
    <location>
        <begin position="287"/>
        <end position="303"/>
    </location>
</feature>
<evidence type="ECO:0000256" key="1">
    <source>
        <dbReference type="SAM" id="Phobius"/>
    </source>
</evidence>
<evidence type="ECO:0000313" key="2">
    <source>
        <dbReference type="EMBL" id="KKK42626.1"/>
    </source>
</evidence>
<sequence>MYLSGYISNLEVLRTKKDLYCVICGNLKENPYYAMCKDCTPFLYKKQGFPHQKARRRKKWSKNREIKIAKAGYKCQWCDSEKLPFSIHHPNGIGDRGYNDIWRTIVSDLKIKVTKDATLGELYNLRVALEQKKALKQKLKARKQKAHNSMVGVCPYCGNSNCNERKTLTPKYRCGSCKNEFDILELRIPGNLARSIKNLETKLKSQNYFYTSISQSKTLGSILPFIYDEARKTYDEAVQQLVSNYEKMKDIIVLCKKCLSAAIHGYIICEKCKTNYRKTQSCFFECLWTFCYLSYYLGICIILY</sequence>
<dbReference type="EMBL" id="LAZR01070316">
    <property type="protein sequence ID" value="KKK42626.1"/>
    <property type="molecule type" value="Genomic_DNA"/>
</dbReference>
<reference evidence="2" key="1">
    <citation type="journal article" date="2015" name="Nature">
        <title>Complex archaea that bridge the gap between prokaryotes and eukaryotes.</title>
        <authorList>
            <person name="Spang A."/>
            <person name="Saw J.H."/>
            <person name="Jorgensen S.L."/>
            <person name="Zaremba-Niedzwiedzka K."/>
            <person name="Martijn J."/>
            <person name="Lind A.E."/>
            <person name="van Eijk R."/>
            <person name="Schleper C."/>
            <person name="Guy L."/>
            <person name="Ettema T.J."/>
        </authorList>
    </citation>
    <scope>NUCLEOTIDE SEQUENCE</scope>
</reference>
<accession>A0A0F8Y2Q7</accession>
<name>A0A0F8Y2Q7_9ZZZZ</name>
<proteinExistence type="predicted"/>
<protein>
    <submittedName>
        <fullName evidence="2">Uncharacterized protein</fullName>
    </submittedName>
</protein>
<keyword evidence="1" id="KW-1133">Transmembrane helix</keyword>
<keyword evidence="1" id="KW-0812">Transmembrane</keyword>
<dbReference type="AlphaFoldDB" id="A0A0F8Y2Q7"/>
<gene>
    <name evidence="2" type="ORF">LCGC14_1210960</name>
</gene>
<organism evidence="2">
    <name type="scientific">marine sediment metagenome</name>
    <dbReference type="NCBI Taxonomy" id="412755"/>
    <lineage>
        <taxon>unclassified sequences</taxon>
        <taxon>metagenomes</taxon>
        <taxon>ecological metagenomes</taxon>
    </lineage>
</organism>